<comment type="caution">
    <text evidence="1">The sequence shown here is derived from an EMBL/GenBank/DDBJ whole genome shotgun (WGS) entry which is preliminary data.</text>
</comment>
<dbReference type="OrthoDB" id="9785076at2"/>
<accession>A0A4R2MJZ0</accession>
<dbReference type="Proteomes" id="UP000295106">
    <property type="component" value="Unassembled WGS sequence"/>
</dbReference>
<dbReference type="GeneID" id="99686906"/>
<dbReference type="EMBL" id="SLXD01000001">
    <property type="protein sequence ID" value="TCP05307.1"/>
    <property type="molecule type" value="Genomic_DNA"/>
</dbReference>
<dbReference type="AlphaFoldDB" id="A0A4R2MJZ0"/>
<reference evidence="1 2" key="1">
    <citation type="submission" date="2019-03" db="EMBL/GenBank/DDBJ databases">
        <title>Genomic Encyclopedia of Type Strains, Phase IV (KMG-IV): sequencing the most valuable type-strain genomes for metagenomic binning, comparative biology and taxonomic classification.</title>
        <authorList>
            <person name="Goeker M."/>
        </authorList>
    </citation>
    <scope>NUCLEOTIDE SEQUENCE [LARGE SCALE GENOMIC DNA]</scope>
    <source>
        <strain evidence="1 2">DSM 1709</strain>
    </source>
</reference>
<protein>
    <submittedName>
        <fullName evidence="1">Uncharacterized protein</fullName>
    </submittedName>
</protein>
<dbReference type="RefSeq" id="WP_132644321.1">
    <property type="nucleotide sequence ID" value="NZ_CP181386.1"/>
</dbReference>
<sequence length="183" mass="21017">MSIYKVYVRGHGGHEPQVLPPSEELAIDLVTVGQYGCTMSGRVADTIIDQHWDTVRIQQAIEQQHLIYWTHAQRDDWHDHGVLQFVAPRLERHPYRTLHHNLVLQGDRDVGACGVCYWNAAKGELTWMQELGHGEEMLLSEILELLRDALQDDDSAELYWTACMSAEYWQGTRKAVSFHPNVP</sequence>
<name>A0A4R2MJZ0_RUBGE</name>
<proteinExistence type="predicted"/>
<gene>
    <name evidence="1" type="ORF">EV684_101179</name>
</gene>
<evidence type="ECO:0000313" key="1">
    <source>
        <dbReference type="EMBL" id="TCP05307.1"/>
    </source>
</evidence>
<evidence type="ECO:0000313" key="2">
    <source>
        <dbReference type="Proteomes" id="UP000295106"/>
    </source>
</evidence>
<organism evidence="1 2">
    <name type="scientific">Rubrivivax gelatinosus</name>
    <name type="common">Rhodocyclus gelatinosus</name>
    <name type="synonym">Rhodopseudomonas gelatinosa</name>
    <dbReference type="NCBI Taxonomy" id="28068"/>
    <lineage>
        <taxon>Bacteria</taxon>
        <taxon>Pseudomonadati</taxon>
        <taxon>Pseudomonadota</taxon>
        <taxon>Betaproteobacteria</taxon>
        <taxon>Burkholderiales</taxon>
        <taxon>Sphaerotilaceae</taxon>
        <taxon>Rubrivivax</taxon>
    </lineage>
</organism>